<dbReference type="SMART" id="SM00093">
    <property type="entry name" value="SERPIN"/>
    <property type="match status" value="1"/>
</dbReference>
<evidence type="ECO:0000256" key="2">
    <source>
        <dbReference type="SAM" id="SignalP"/>
    </source>
</evidence>
<dbReference type="InterPro" id="IPR036186">
    <property type="entry name" value="Serpin_sf"/>
</dbReference>
<dbReference type="InterPro" id="IPR023796">
    <property type="entry name" value="Serpin_dom"/>
</dbReference>
<dbReference type="GO" id="GO:0005615">
    <property type="term" value="C:extracellular space"/>
    <property type="evidence" value="ECO:0007669"/>
    <property type="project" value="InterPro"/>
</dbReference>
<accession>A0A9D1P638</accession>
<evidence type="ECO:0000313" key="4">
    <source>
        <dbReference type="EMBL" id="HIV26661.1"/>
    </source>
</evidence>
<dbReference type="GO" id="GO:0004867">
    <property type="term" value="F:serine-type endopeptidase inhibitor activity"/>
    <property type="evidence" value="ECO:0007669"/>
    <property type="project" value="InterPro"/>
</dbReference>
<dbReference type="PANTHER" id="PTHR11461">
    <property type="entry name" value="SERINE PROTEASE INHIBITOR, SERPIN"/>
    <property type="match status" value="1"/>
</dbReference>
<evidence type="ECO:0000313" key="5">
    <source>
        <dbReference type="Proteomes" id="UP000886884"/>
    </source>
</evidence>
<dbReference type="Proteomes" id="UP000886884">
    <property type="component" value="Unassembled WGS sequence"/>
</dbReference>
<gene>
    <name evidence="4" type="ORF">IAA64_01715</name>
</gene>
<reference evidence="4" key="1">
    <citation type="submission" date="2020-10" db="EMBL/GenBank/DDBJ databases">
        <authorList>
            <person name="Gilroy R."/>
        </authorList>
    </citation>
    <scope>NUCLEOTIDE SEQUENCE</scope>
    <source>
        <strain evidence="4">CHK183-6373</strain>
    </source>
</reference>
<dbReference type="InterPro" id="IPR000215">
    <property type="entry name" value="Serpin_fam"/>
</dbReference>
<dbReference type="InterPro" id="IPR042178">
    <property type="entry name" value="Serpin_sf_1"/>
</dbReference>
<keyword evidence="2" id="KW-0732">Signal</keyword>
<comment type="caution">
    <text evidence="4">The sequence shown here is derived from an EMBL/GenBank/DDBJ whole genome shotgun (WGS) entry which is preliminary data.</text>
</comment>
<feature type="domain" description="Serpin" evidence="3">
    <location>
        <begin position="39"/>
        <end position="383"/>
    </location>
</feature>
<evidence type="ECO:0000259" key="3">
    <source>
        <dbReference type="SMART" id="SM00093"/>
    </source>
</evidence>
<comment type="similarity">
    <text evidence="1">Belongs to the serpin family.</text>
</comment>
<dbReference type="PROSITE" id="PS51257">
    <property type="entry name" value="PROKAR_LIPOPROTEIN"/>
    <property type="match status" value="1"/>
</dbReference>
<dbReference type="InterPro" id="IPR042185">
    <property type="entry name" value="Serpin_sf_2"/>
</dbReference>
<feature type="signal peptide" evidence="2">
    <location>
        <begin position="1"/>
        <end position="21"/>
    </location>
</feature>
<proteinExistence type="inferred from homology"/>
<dbReference type="SUPFAM" id="SSF56574">
    <property type="entry name" value="Serpins"/>
    <property type="match status" value="1"/>
</dbReference>
<evidence type="ECO:0000256" key="1">
    <source>
        <dbReference type="RuleBase" id="RU000411"/>
    </source>
</evidence>
<protein>
    <recommendedName>
        <fullName evidence="3">Serpin domain-containing protein</fullName>
    </recommendedName>
</protein>
<dbReference type="Gene3D" id="2.10.310.10">
    <property type="entry name" value="Serpins superfamily"/>
    <property type="match status" value="1"/>
</dbReference>
<dbReference type="Gene3D" id="2.30.39.10">
    <property type="entry name" value="Alpha-1-antitrypsin, domain 1"/>
    <property type="match status" value="1"/>
</dbReference>
<organism evidence="4 5">
    <name type="scientific">Candidatus Ornithocaccomicrobium faecavium</name>
    <dbReference type="NCBI Taxonomy" id="2840890"/>
    <lineage>
        <taxon>Bacteria</taxon>
        <taxon>Bacillati</taxon>
        <taxon>Bacillota</taxon>
        <taxon>Clostridia</taxon>
        <taxon>Candidatus Ornithocaccomicrobium</taxon>
    </lineage>
</organism>
<feature type="chain" id="PRO_5039614188" description="Serpin domain-containing protein" evidence="2">
    <location>
        <begin position="22"/>
        <end position="396"/>
    </location>
</feature>
<dbReference type="Gene3D" id="3.30.497.10">
    <property type="entry name" value="Antithrombin, subunit I, domain 2"/>
    <property type="match status" value="1"/>
</dbReference>
<dbReference type="Pfam" id="PF00079">
    <property type="entry name" value="Serpin"/>
    <property type="match status" value="1"/>
</dbReference>
<name>A0A9D1P638_9FIRM</name>
<reference evidence="4" key="2">
    <citation type="journal article" date="2021" name="PeerJ">
        <title>Extensive microbial diversity within the chicken gut microbiome revealed by metagenomics and culture.</title>
        <authorList>
            <person name="Gilroy R."/>
            <person name="Ravi A."/>
            <person name="Getino M."/>
            <person name="Pursley I."/>
            <person name="Horton D.L."/>
            <person name="Alikhan N.F."/>
            <person name="Baker D."/>
            <person name="Gharbi K."/>
            <person name="Hall N."/>
            <person name="Watson M."/>
            <person name="Adriaenssens E.M."/>
            <person name="Foster-Nyarko E."/>
            <person name="Jarju S."/>
            <person name="Secka A."/>
            <person name="Antonio M."/>
            <person name="Oren A."/>
            <person name="Chaudhuri R.R."/>
            <person name="La Ragione R."/>
            <person name="Hildebrand F."/>
            <person name="Pallen M.J."/>
        </authorList>
    </citation>
    <scope>NUCLEOTIDE SEQUENCE</scope>
    <source>
        <strain evidence="4">CHK183-6373</strain>
    </source>
</reference>
<dbReference type="PANTHER" id="PTHR11461:SF211">
    <property type="entry name" value="GH10112P-RELATED"/>
    <property type="match status" value="1"/>
</dbReference>
<sequence>MKRWLSLLLALMFAFSACALAEPADATAIDSSIGNQLGLDVLHQLYLYDQQALFSPVSLTYALAMAAAGARGDTLDELLAALDIDELSLDALGIAADSLNVRGAKSANAAFVSSDIALQDAYLGSLRGALDAGIFSFSQLENAKDEINAWAREKTDGMVDPLLADNLEPNLLLMLANAMALDAKWRVPFDEDATQAGTFDAPHGAVDVEYMRATRQMPYLQGEAFQAVYLPYAQESLGMVVILPEAGRMYDTLDLLAANGLDLLDDMQNETVALALPKLKMSASMDLTDALQSLGLEKPFSAEADFSGMAEEGGLFISSVRQSAYLEVNEQGTRAAAATVVAMAGSALETEPPVDMTVNRPYILLVYDAETNSILFAAVVSDPSIEPAVPAATPAP</sequence>
<dbReference type="EMBL" id="DVOT01000031">
    <property type="protein sequence ID" value="HIV26661.1"/>
    <property type="molecule type" value="Genomic_DNA"/>
</dbReference>
<dbReference type="AlphaFoldDB" id="A0A9D1P638"/>